<dbReference type="WBParaSite" id="jg14442">
    <property type="protein sequence ID" value="jg14442"/>
    <property type="gene ID" value="jg14442"/>
</dbReference>
<organism evidence="6 7">
    <name type="scientific">Ditylenchus dipsaci</name>
    <dbReference type="NCBI Taxonomy" id="166011"/>
    <lineage>
        <taxon>Eukaryota</taxon>
        <taxon>Metazoa</taxon>
        <taxon>Ecdysozoa</taxon>
        <taxon>Nematoda</taxon>
        <taxon>Chromadorea</taxon>
        <taxon>Rhabditida</taxon>
        <taxon>Tylenchina</taxon>
        <taxon>Tylenchomorpha</taxon>
        <taxon>Sphaerularioidea</taxon>
        <taxon>Anguinidae</taxon>
        <taxon>Anguininae</taxon>
        <taxon>Ditylenchus</taxon>
    </lineage>
</organism>
<evidence type="ECO:0000256" key="4">
    <source>
        <dbReference type="ARBA" id="ARBA00022729"/>
    </source>
</evidence>
<accession>A0A915D1F5</accession>
<dbReference type="SUPFAM" id="SSF57501">
    <property type="entry name" value="Cystine-knot cytokines"/>
    <property type="match status" value="1"/>
</dbReference>
<keyword evidence="4" id="KW-0732">Signal</keyword>
<protein>
    <submittedName>
        <fullName evidence="7">Uncharacterized protein</fullName>
    </submittedName>
</protein>
<evidence type="ECO:0000256" key="5">
    <source>
        <dbReference type="SAM" id="MobiDB-lite"/>
    </source>
</evidence>
<feature type="compositionally biased region" description="Low complexity" evidence="5">
    <location>
        <begin position="121"/>
        <end position="132"/>
    </location>
</feature>
<dbReference type="AlphaFoldDB" id="A0A915D1F5"/>
<reference evidence="7" key="1">
    <citation type="submission" date="2022-11" db="UniProtKB">
        <authorList>
            <consortium name="WormBaseParasite"/>
        </authorList>
    </citation>
    <scope>IDENTIFICATION</scope>
</reference>
<dbReference type="Gene3D" id="2.10.90.10">
    <property type="entry name" value="Cystine-knot cytokines"/>
    <property type="match status" value="1"/>
</dbReference>
<dbReference type="InterPro" id="IPR010345">
    <property type="entry name" value="IL-17_fam"/>
</dbReference>
<evidence type="ECO:0000313" key="6">
    <source>
        <dbReference type="Proteomes" id="UP000887574"/>
    </source>
</evidence>
<feature type="region of interest" description="Disordered" evidence="5">
    <location>
        <begin position="109"/>
        <end position="132"/>
    </location>
</feature>
<evidence type="ECO:0000256" key="2">
    <source>
        <dbReference type="ARBA" id="ARBA00007236"/>
    </source>
</evidence>
<dbReference type="GO" id="GO:0005125">
    <property type="term" value="F:cytokine activity"/>
    <property type="evidence" value="ECO:0007669"/>
    <property type="project" value="InterPro"/>
</dbReference>
<comment type="similarity">
    <text evidence="2">Belongs to the IL-17 family.</text>
</comment>
<evidence type="ECO:0000256" key="3">
    <source>
        <dbReference type="ARBA" id="ARBA00022525"/>
    </source>
</evidence>
<dbReference type="GO" id="GO:0005576">
    <property type="term" value="C:extracellular region"/>
    <property type="evidence" value="ECO:0007669"/>
    <property type="project" value="UniProtKB-SubCell"/>
</dbReference>
<dbReference type="InterPro" id="IPR029034">
    <property type="entry name" value="Cystine-knot_cytokine"/>
</dbReference>
<evidence type="ECO:0000313" key="7">
    <source>
        <dbReference type="WBParaSite" id="jg14442"/>
    </source>
</evidence>
<evidence type="ECO:0000256" key="1">
    <source>
        <dbReference type="ARBA" id="ARBA00004613"/>
    </source>
</evidence>
<comment type="subcellular location">
    <subcellularLocation>
        <location evidence="1">Secreted</location>
    </subcellularLocation>
</comment>
<dbReference type="Proteomes" id="UP000887574">
    <property type="component" value="Unplaced"/>
</dbReference>
<keyword evidence="6" id="KW-1185">Reference proteome</keyword>
<keyword evidence="3" id="KW-0964">Secreted</keyword>
<proteinExistence type="inferred from homology"/>
<name>A0A915D1F5_9BILA</name>
<dbReference type="Pfam" id="PF06083">
    <property type="entry name" value="IL17"/>
    <property type="match status" value="1"/>
</dbReference>
<sequence>MSISTTALMMPYYLTACATALLLFFTIPAQASKFPHRSSLARENRLYSIGLKEGIPNRLMSLLYQQRIRRGNNVCTASDFAQPDIQQAVFSMVTGNAKHSWPVGVKSPKVNSQKHNAGVCSSTSDETTTSSEIEISPDMPIEMRAFCGFQYEDNVKERRLPKLIREVKCLCNEPRSKLVAERFPELRCEPLYYDVPVLTFDETCSKFEQSTEKIALACVPVITSQSMSGFKLSVGNAKKPTVEI</sequence>